<keyword evidence="1" id="KW-0472">Membrane</keyword>
<dbReference type="AlphaFoldDB" id="A0AAU7X5H1"/>
<evidence type="ECO:0000256" key="1">
    <source>
        <dbReference type="SAM" id="Phobius"/>
    </source>
</evidence>
<dbReference type="EMBL" id="CP158568">
    <property type="protein sequence ID" value="XBY42947.1"/>
    <property type="molecule type" value="Genomic_DNA"/>
</dbReference>
<reference evidence="2" key="1">
    <citation type="submission" date="2024-06" db="EMBL/GenBank/DDBJ databases">
        <title>Methylostella associata gen. nov., sp. nov., a novel Ancalomicrobiaceae-affiliated facultatively methylotrophic bacteria that feed on methanotrophs of the genus Methylococcus.</title>
        <authorList>
            <person name="Saltykova V."/>
            <person name="Danilova O.V."/>
            <person name="Oshkin I.Y."/>
            <person name="Belova S.E."/>
            <person name="Pimenov N.V."/>
            <person name="Dedysh S.N."/>
        </authorList>
    </citation>
    <scope>NUCLEOTIDE SEQUENCE</scope>
    <source>
        <strain evidence="2">S20</strain>
    </source>
</reference>
<dbReference type="RefSeq" id="WP_407048050.1">
    <property type="nucleotide sequence ID" value="NZ_CP158568.1"/>
</dbReference>
<protein>
    <submittedName>
        <fullName evidence="2">Uncharacterized protein</fullName>
    </submittedName>
</protein>
<name>A0AAU7X5H1_9HYPH</name>
<dbReference type="KEGG" id="mflg:ABS361_12580"/>
<proteinExistence type="predicted"/>
<sequence>MTGSEDDEAPLFDPMADVLFGAASLLILALILIMPAVGRPAEPASTARRSADAAAFDNRIYADAGGVTYGAALIRAPLDGILDDPGFAAWLAEHRAAGASVELIVGADGGEAAFVAEPVIARAGITELAVARLDRSCSASTPAQALTRCFGARLSGARR</sequence>
<accession>A0AAU7X5H1</accession>
<keyword evidence="1" id="KW-1133">Transmembrane helix</keyword>
<evidence type="ECO:0000313" key="2">
    <source>
        <dbReference type="EMBL" id="XBY42947.1"/>
    </source>
</evidence>
<feature type="transmembrane region" description="Helical" evidence="1">
    <location>
        <begin position="18"/>
        <end position="38"/>
    </location>
</feature>
<gene>
    <name evidence="2" type="ORF">ABS361_12580</name>
</gene>
<organism evidence="2">
    <name type="scientific">Methyloraptor flagellatus</name>
    <dbReference type="NCBI Taxonomy" id="3162530"/>
    <lineage>
        <taxon>Bacteria</taxon>
        <taxon>Pseudomonadati</taxon>
        <taxon>Pseudomonadota</taxon>
        <taxon>Alphaproteobacteria</taxon>
        <taxon>Hyphomicrobiales</taxon>
        <taxon>Ancalomicrobiaceae</taxon>
        <taxon>Methyloraptor</taxon>
    </lineage>
</organism>
<keyword evidence="1" id="KW-0812">Transmembrane</keyword>